<evidence type="ECO:0000256" key="11">
    <source>
        <dbReference type="SAM" id="Coils"/>
    </source>
</evidence>
<evidence type="ECO:0000259" key="12">
    <source>
        <dbReference type="PROSITE" id="PS50109"/>
    </source>
</evidence>
<evidence type="ECO:0000256" key="6">
    <source>
        <dbReference type="ARBA" id="ARBA00022741"/>
    </source>
</evidence>
<dbReference type="SUPFAM" id="SSF55874">
    <property type="entry name" value="ATPase domain of HSP90 chaperone/DNA topoisomerase II/histidine kinase"/>
    <property type="match status" value="1"/>
</dbReference>
<evidence type="ECO:0000313" key="14">
    <source>
        <dbReference type="Proteomes" id="UP000187134"/>
    </source>
</evidence>
<dbReference type="SMART" id="SM00387">
    <property type="entry name" value="HATPase_c"/>
    <property type="match status" value="1"/>
</dbReference>
<keyword evidence="11" id="KW-0175">Coiled coil</keyword>
<evidence type="ECO:0000256" key="1">
    <source>
        <dbReference type="ARBA" id="ARBA00000085"/>
    </source>
</evidence>
<keyword evidence="5" id="KW-0808">Transferase</keyword>
<dbReference type="OrthoDB" id="2676347at2"/>
<evidence type="ECO:0000256" key="4">
    <source>
        <dbReference type="ARBA" id="ARBA00022553"/>
    </source>
</evidence>
<organism evidence="13 14">
    <name type="scientific">Paenibacillus amylolyticus</name>
    <dbReference type="NCBI Taxonomy" id="1451"/>
    <lineage>
        <taxon>Bacteria</taxon>
        <taxon>Bacillati</taxon>
        <taxon>Bacillota</taxon>
        <taxon>Bacilli</taxon>
        <taxon>Bacillales</taxon>
        <taxon>Paenibacillaceae</taxon>
        <taxon>Paenibacillus</taxon>
    </lineage>
</organism>
<keyword evidence="6" id="KW-0547">Nucleotide-binding</keyword>
<keyword evidence="4" id="KW-0597">Phosphoprotein</keyword>
<dbReference type="CDD" id="cd16922">
    <property type="entry name" value="HATPase_EvgS-ArcB-TorS-like"/>
    <property type="match status" value="1"/>
</dbReference>
<dbReference type="Proteomes" id="UP000187134">
    <property type="component" value="Unassembled WGS sequence"/>
</dbReference>
<dbReference type="FunFam" id="3.30.565.10:FF:000010">
    <property type="entry name" value="Sensor histidine kinase RcsC"/>
    <property type="match status" value="1"/>
</dbReference>
<dbReference type="EC" id="2.7.13.3" evidence="3"/>
<dbReference type="Gene3D" id="3.30.450.40">
    <property type="match status" value="1"/>
</dbReference>
<dbReference type="CDD" id="cd00082">
    <property type="entry name" value="HisKA"/>
    <property type="match status" value="1"/>
</dbReference>
<dbReference type="GO" id="GO:0005524">
    <property type="term" value="F:ATP binding"/>
    <property type="evidence" value="ECO:0007669"/>
    <property type="project" value="UniProtKB-KW"/>
</dbReference>
<dbReference type="Pfam" id="PF00512">
    <property type="entry name" value="HisKA"/>
    <property type="match status" value="1"/>
</dbReference>
<dbReference type="InterPro" id="IPR003594">
    <property type="entry name" value="HATPase_dom"/>
</dbReference>
<dbReference type="InterPro" id="IPR005467">
    <property type="entry name" value="His_kinase_dom"/>
</dbReference>
<dbReference type="AlphaFoldDB" id="A0A1R1C6V4"/>
<dbReference type="InterPro" id="IPR003661">
    <property type="entry name" value="HisK_dim/P_dom"/>
</dbReference>
<dbReference type="InterPro" id="IPR036890">
    <property type="entry name" value="HATPase_C_sf"/>
</dbReference>
<comment type="catalytic activity">
    <reaction evidence="1">
        <text>ATP + protein L-histidine = ADP + protein N-phospho-L-histidine.</text>
        <dbReference type="EC" id="2.7.13.3"/>
    </reaction>
</comment>
<evidence type="ECO:0000256" key="10">
    <source>
        <dbReference type="ARBA" id="ARBA00074306"/>
    </source>
</evidence>
<dbReference type="Gene3D" id="1.10.287.130">
    <property type="match status" value="1"/>
</dbReference>
<dbReference type="Pfam" id="PF01590">
    <property type="entry name" value="GAF"/>
    <property type="match status" value="1"/>
</dbReference>
<dbReference type="PANTHER" id="PTHR43047">
    <property type="entry name" value="TWO-COMPONENT HISTIDINE PROTEIN KINASE"/>
    <property type="match status" value="1"/>
</dbReference>
<evidence type="ECO:0000256" key="9">
    <source>
        <dbReference type="ARBA" id="ARBA00023012"/>
    </source>
</evidence>
<feature type="coiled-coil region" evidence="11">
    <location>
        <begin position="156"/>
        <end position="183"/>
    </location>
</feature>
<sequence length="411" mass="45129">MLKTEFIDVLSIVSHKLYDSAANVMDTASRLIPANTFCIAQLDHLSTKVLNVYNRDKLILGEGLVVDNAESYCALVTEHSQGPLVINNNLTHPLTRHMDATEFVGGCSFVGVPIHNENGEIYGSLCSFDQDFYSYQQKDVDLLLSLSSFFTGLLEMETTLQQLKHAEETAARVLEEKKNLLAVLSHEIRTPMNGVLAMANLLQSTRLNEDQSLYVNVIESSGASLLSMMDQILDYSKAEAGAISLEINPYSVTDTVEHVLQLFSSEAQKKGIRLYAEYNINDHVVLIGDRHKVRQILINLVGNALKFTEKGEVCISTQVTADPEGTLHASYEIIDTGIGIPQDRQDLLFKSYSQIHGNSGKYGGAGLGLSICKQLAELMGGVVWLKETSDLGSRFAFNISSAAPTSMQISD</sequence>
<dbReference type="PRINTS" id="PR00344">
    <property type="entry name" value="BCTRLSENSOR"/>
</dbReference>
<reference evidence="13 14" key="1">
    <citation type="submission" date="2016-11" db="EMBL/GenBank/DDBJ databases">
        <title>Paenibacillus species isolates.</title>
        <authorList>
            <person name="Beno S.M."/>
        </authorList>
    </citation>
    <scope>NUCLEOTIDE SEQUENCE [LARGE SCALE GENOMIC DNA]</scope>
    <source>
        <strain evidence="13 14">FSL H8-0246</strain>
    </source>
</reference>
<dbReference type="GO" id="GO:0000155">
    <property type="term" value="F:phosphorelay sensor kinase activity"/>
    <property type="evidence" value="ECO:0007669"/>
    <property type="project" value="InterPro"/>
</dbReference>
<dbReference type="SUPFAM" id="SSF47384">
    <property type="entry name" value="Homodimeric domain of signal transducing histidine kinase"/>
    <property type="match status" value="1"/>
</dbReference>
<proteinExistence type="inferred from homology"/>
<dbReference type="GO" id="GO:0009927">
    <property type="term" value="F:histidine phosphotransfer kinase activity"/>
    <property type="evidence" value="ECO:0007669"/>
    <property type="project" value="TreeGrafter"/>
</dbReference>
<dbReference type="SUPFAM" id="SSF55781">
    <property type="entry name" value="GAF domain-like"/>
    <property type="match status" value="1"/>
</dbReference>
<dbReference type="InterPro" id="IPR003018">
    <property type="entry name" value="GAF"/>
</dbReference>
<dbReference type="InterPro" id="IPR036097">
    <property type="entry name" value="HisK_dim/P_sf"/>
</dbReference>
<keyword evidence="8" id="KW-0067">ATP-binding</keyword>
<comment type="caution">
    <text evidence="13">The sequence shown here is derived from an EMBL/GenBank/DDBJ whole genome shotgun (WGS) entry which is preliminary data.</text>
</comment>
<keyword evidence="7 13" id="KW-0418">Kinase</keyword>
<dbReference type="PROSITE" id="PS50109">
    <property type="entry name" value="HIS_KIN"/>
    <property type="match status" value="1"/>
</dbReference>
<evidence type="ECO:0000256" key="2">
    <source>
        <dbReference type="ARBA" id="ARBA00006402"/>
    </source>
</evidence>
<gene>
    <name evidence="13" type="ORF">BK131_07870</name>
</gene>
<evidence type="ECO:0000256" key="5">
    <source>
        <dbReference type="ARBA" id="ARBA00022679"/>
    </source>
</evidence>
<dbReference type="InterPro" id="IPR029016">
    <property type="entry name" value="GAF-like_dom_sf"/>
</dbReference>
<dbReference type="RefSeq" id="WP_076331063.1">
    <property type="nucleotide sequence ID" value="NZ_MRTJ01000001.1"/>
</dbReference>
<dbReference type="Pfam" id="PF02518">
    <property type="entry name" value="HATPase_c"/>
    <property type="match status" value="1"/>
</dbReference>
<dbReference type="Gene3D" id="3.30.565.10">
    <property type="entry name" value="Histidine kinase-like ATPase, C-terminal domain"/>
    <property type="match status" value="1"/>
</dbReference>
<evidence type="ECO:0000256" key="7">
    <source>
        <dbReference type="ARBA" id="ARBA00022777"/>
    </source>
</evidence>
<evidence type="ECO:0000313" key="13">
    <source>
        <dbReference type="EMBL" id="OMF17856.1"/>
    </source>
</evidence>
<name>A0A1R1C6V4_PAEAM</name>
<dbReference type="SMART" id="SM00388">
    <property type="entry name" value="HisKA"/>
    <property type="match status" value="1"/>
</dbReference>
<dbReference type="PANTHER" id="PTHR43047:SF71">
    <property type="entry name" value="HISTIDINE KINASE CONTAINING CHEY-HOMOLOGOUS RECEIVER DOMAIN-RELATED"/>
    <property type="match status" value="1"/>
</dbReference>
<evidence type="ECO:0000256" key="8">
    <source>
        <dbReference type="ARBA" id="ARBA00022840"/>
    </source>
</evidence>
<protein>
    <recommendedName>
        <fullName evidence="10">Circadian input-output histidine kinase CikA</fullName>
        <ecNumber evidence="3">2.7.13.3</ecNumber>
    </recommendedName>
</protein>
<accession>A0A1R1C6V4</accession>
<dbReference type="InterPro" id="IPR004358">
    <property type="entry name" value="Sig_transdc_His_kin-like_C"/>
</dbReference>
<comment type="similarity">
    <text evidence="2">In the N-terminal section; belongs to the phytochrome family.</text>
</comment>
<dbReference type="GO" id="GO:0005886">
    <property type="term" value="C:plasma membrane"/>
    <property type="evidence" value="ECO:0007669"/>
    <property type="project" value="TreeGrafter"/>
</dbReference>
<keyword evidence="9" id="KW-0902">Two-component regulatory system</keyword>
<evidence type="ECO:0000256" key="3">
    <source>
        <dbReference type="ARBA" id="ARBA00012438"/>
    </source>
</evidence>
<feature type="domain" description="Histidine kinase" evidence="12">
    <location>
        <begin position="183"/>
        <end position="403"/>
    </location>
</feature>
<dbReference type="EMBL" id="MRTJ01000001">
    <property type="protein sequence ID" value="OMF17856.1"/>
    <property type="molecule type" value="Genomic_DNA"/>
</dbReference>